<name>A0A7X2NRN9_9FIRM</name>
<dbReference type="GO" id="GO:0052621">
    <property type="term" value="F:diguanylate cyclase activity"/>
    <property type="evidence" value="ECO:0007669"/>
    <property type="project" value="TreeGrafter"/>
</dbReference>
<dbReference type="GO" id="GO:0005886">
    <property type="term" value="C:plasma membrane"/>
    <property type="evidence" value="ECO:0007669"/>
    <property type="project" value="TreeGrafter"/>
</dbReference>
<dbReference type="EMBL" id="VUMN01000009">
    <property type="protein sequence ID" value="MSS58300.1"/>
    <property type="molecule type" value="Genomic_DNA"/>
</dbReference>
<feature type="domain" description="GGDEF" evidence="2">
    <location>
        <begin position="268"/>
        <end position="396"/>
    </location>
</feature>
<dbReference type="NCBIfam" id="TIGR00254">
    <property type="entry name" value="GGDEF"/>
    <property type="match status" value="1"/>
</dbReference>
<dbReference type="PANTHER" id="PTHR45138">
    <property type="entry name" value="REGULATORY COMPONENTS OF SENSORY TRANSDUCTION SYSTEM"/>
    <property type="match status" value="1"/>
</dbReference>
<evidence type="ECO:0000256" key="1">
    <source>
        <dbReference type="SAM" id="Phobius"/>
    </source>
</evidence>
<dbReference type="PROSITE" id="PS50887">
    <property type="entry name" value="GGDEF"/>
    <property type="match status" value="1"/>
</dbReference>
<proteinExistence type="predicted"/>
<dbReference type="CDD" id="cd01949">
    <property type="entry name" value="GGDEF"/>
    <property type="match status" value="1"/>
</dbReference>
<feature type="transmembrane region" description="Helical" evidence="1">
    <location>
        <begin position="158"/>
        <end position="179"/>
    </location>
</feature>
<dbReference type="InterPro" id="IPR050469">
    <property type="entry name" value="Diguanylate_Cyclase"/>
</dbReference>
<dbReference type="InterPro" id="IPR029787">
    <property type="entry name" value="Nucleotide_cyclase"/>
</dbReference>
<dbReference type="Pfam" id="PF00990">
    <property type="entry name" value="GGDEF"/>
    <property type="match status" value="1"/>
</dbReference>
<feature type="transmembrane region" description="Helical" evidence="1">
    <location>
        <begin position="118"/>
        <end position="138"/>
    </location>
</feature>
<reference evidence="3 4" key="1">
    <citation type="submission" date="2019-08" db="EMBL/GenBank/DDBJ databases">
        <title>In-depth cultivation of the pig gut microbiome towards novel bacterial diversity and tailored functional studies.</title>
        <authorList>
            <person name="Wylensek D."/>
            <person name="Hitch T.C.A."/>
            <person name="Clavel T."/>
        </authorList>
    </citation>
    <scope>NUCLEOTIDE SEQUENCE [LARGE SCALE GENOMIC DNA]</scope>
    <source>
        <strain evidence="3 4">Oil+RF-744-GAM-WT-6</strain>
    </source>
</reference>
<sequence>MELLRDIQREGDQRMSMTAVNYLIINFSCLLCALILYCHTGNDLASSLEIHLFKLLLLVFCLFMIDDSLWELAISQTISISYQARSLLNAIGLACQPVLCYVWYLFSEVRLKHEIISRSWFIPVTAAPMIVSVILIFTSLKTGLIFYSDPVAEYHGPLYDLVMGFDFIYLILVTIHAISKSVHTKSRVAKKSYFTMITFVLFPFAAGIIDSFIPNTPAMAPSILSALLLFFVNVQEMQIYSDALTGLNNRRRSDQVLEEFIEKAGPATGFYIFMIDVNRFKNINDRFGHIEGDRALQKIASSLTQVTGKYAVFLSRWGGDEFMIIGSESAIGPAEDFAELLRQQVRTDAEKQGLPYELSISVGYTLCTSSSASPADLTDGADSMLYKEKLLAHQTR</sequence>
<keyword evidence="1" id="KW-1133">Transmembrane helix</keyword>
<comment type="caution">
    <text evidence="3">The sequence shown here is derived from an EMBL/GenBank/DDBJ whole genome shotgun (WGS) entry which is preliminary data.</text>
</comment>
<protein>
    <submittedName>
        <fullName evidence="3">Diguanylate cyclase</fullName>
    </submittedName>
</protein>
<dbReference type="Gene3D" id="3.30.70.270">
    <property type="match status" value="1"/>
</dbReference>
<dbReference type="PANTHER" id="PTHR45138:SF24">
    <property type="entry name" value="DIGUANYLATE CYCLASE DGCC-RELATED"/>
    <property type="match status" value="1"/>
</dbReference>
<feature type="transmembrane region" description="Helical" evidence="1">
    <location>
        <begin position="86"/>
        <end position="106"/>
    </location>
</feature>
<evidence type="ECO:0000313" key="4">
    <source>
        <dbReference type="Proteomes" id="UP000461880"/>
    </source>
</evidence>
<feature type="transmembrane region" description="Helical" evidence="1">
    <location>
        <begin position="191"/>
        <end position="212"/>
    </location>
</feature>
<accession>A0A7X2NRN9</accession>
<dbReference type="InterPro" id="IPR043128">
    <property type="entry name" value="Rev_trsase/Diguanyl_cyclase"/>
</dbReference>
<dbReference type="GO" id="GO:0043709">
    <property type="term" value="P:cell adhesion involved in single-species biofilm formation"/>
    <property type="evidence" value="ECO:0007669"/>
    <property type="project" value="TreeGrafter"/>
</dbReference>
<dbReference type="Proteomes" id="UP000461880">
    <property type="component" value="Unassembled WGS sequence"/>
</dbReference>
<dbReference type="AlphaFoldDB" id="A0A7X2NRN9"/>
<keyword evidence="1" id="KW-0812">Transmembrane</keyword>
<feature type="transmembrane region" description="Helical" evidence="1">
    <location>
        <begin position="50"/>
        <end position="66"/>
    </location>
</feature>
<evidence type="ECO:0000259" key="2">
    <source>
        <dbReference type="PROSITE" id="PS50887"/>
    </source>
</evidence>
<gene>
    <name evidence="3" type="ORF">FYJ51_05220</name>
</gene>
<keyword evidence="1" id="KW-0472">Membrane</keyword>
<dbReference type="InterPro" id="IPR000160">
    <property type="entry name" value="GGDEF_dom"/>
</dbReference>
<feature type="transmembrane region" description="Helical" evidence="1">
    <location>
        <begin position="20"/>
        <end position="38"/>
    </location>
</feature>
<dbReference type="SMART" id="SM00267">
    <property type="entry name" value="GGDEF"/>
    <property type="match status" value="1"/>
</dbReference>
<keyword evidence="4" id="KW-1185">Reference proteome</keyword>
<dbReference type="SUPFAM" id="SSF55073">
    <property type="entry name" value="Nucleotide cyclase"/>
    <property type="match status" value="1"/>
</dbReference>
<organism evidence="3 4">
    <name type="scientific">Stecheria intestinalis</name>
    <dbReference type="NCBI Taxonomy" id="2606630"/>
    <lineage>
        <taxon>Bacteria</taxon>
        <taxon>Bacillati</taxon>
        <taxon>Bacillota</taxon>
        <taxon>Erysipelotrichia</taxon>
        <taxon>Erysipelotrichales</taxon>
        <taxon>Erysipelotrichaceae</taxon>
        <taxon>Stecheria</taxon>
    </lineage>
</organism>
<evidence type="ECO:0000313" key="3">
    <source>
        <dbReference type="EMBL" id="MSS58300.1"/>
    </source>
</evidence>
<dbReference type="GO" id="GO:1902201">
    <property type="term" value="P:negative regulation of bacterial-type flagellum-dependent cell motility"/>
    <property type="evidence" value="ECO:0007669"/>
    <property type="project" value="TreeGrafter"/>
</dbReference>